<sequence length="160" mass="17605">MRIQNVLLIAVIFMLSACATKTSKPARPLQIIPYVDIAMAPVSIGCLSHDGAPSISSFTVEEFYSTRMVGGLSCGGTGAFGYMLPMHWQSGMKVKVRWKPNARAWIEKTTSIRRYDMPGTLFVHFFANDEVRVVSSPLSYPQSPQHPILSSATVAPPEEE</sequence>
<evidence type="ECO:0000313" key="3">
    <source>
        <dbReference type="EMBL" id="MBB5201335.1"/>
    </source>
</evidence>
<keyword evidence="2" id="KW-0732">Signal</keyword>
<evidence type="ECO:0000256" key="2">
    <source>
        <dbReference type="SAM" id="SignalP"/>
    </source>
</evidence>
<evidence type="ECO:0008006" key="5">
    <source>
        <dbReference type="Google" id="ProtNLM"/>
    </source>
</evidence>
<protein>
    <recommendedName>
        <fullName evidence="5">DUF3304 domain-containing protein</fullName>
    </recommendedName>
</protein>
<dbReference type="AlphaFoldDB" id="A0A840RU29"/>
<dbReference type="Pfam" id="PF11745">
    <property type="entry name" value="DUF3304"/>
    <property type="match status" value="1"/>
</dbReference>
<comment type="caution">
    <text evidence="3">The sequence shown here is derived from an EMBL/GenBank/DDBJ whole genome shotgun (WGS) entry which is preliminary data.</text>
</comment>
<feature type="signal peptide" evidence="2">
    <location>
        <begin position="1"/>
        <end position="19"/>
    </location>
</feature>
<feature type="compositionally biased region" description="Polar residues" evidence="1">
    <location>
        <begin position="138"/>
        <end position="153"/>
    </location>
</feature>
<reference evidence="3 4" key="1">
    <citation type="submission" date="2020-08" db="EMBL/GenBank/DDBJ databases">
        <title>Genomic Encyclopedia of Type Strains, Phase IV (KMG-IV): sequencing the most valuable type-strain genomes for metagenomic binning, comparative biology and taxonomic classification.</title>
        <authorList>
            <person name="Goeker M."/>
        </authorList>
    </citation>
    <scope>NUCLEOTIDE SEQUENCE [LARGE SCALE GENOMIC DNA]</scope>
    <source>
        <strain evidence="3 4">DSM 23240</strain>
    </source>
</reference>
<feature type="region of interest" description="Disordered" evidence="1">
    <location>
        <begin position="138"/>
        <end position="160"/>
    </location>
</feature>
<feature type="chain" id="PRO_5032478436" description="DUF3304 domain-containing protein" evidence="2">
    <location>
        <begin position="20"/>
        <end position="160"/>
    </location>
</feature>
<dbReference type="Proteomes" id="UP000571084">
    <property type="component" value="Unassembled WGS sequence"/>
</dbReference>
<proteinExistence type="predicted"/>
<dbReference type="PROSITE" id="PS51257">
    <property type="entry name" value="PROKAR_LIPOPROTEIN"/>
    <property type="match status" value="1"/>
</dbReference>
<organism evidence="3 4">
    <name type="scientific">Glaciimonas immobilis</name>
    <dbReference type="NCBI Taxonomy" id="728004"/>
    <lineage>
        <taxon>Bacteria</taxon>
        <taxon>Pseudomonadati</taxon>
        <taxon>Pseudomonadota</taxon>
        <taxon>Betaproteobacteria</taxon>
        <taxon>Burkholderiales</taxon>
        <taxon>Oxalobacteraceae</taxon>
        <taxon>Glaciimonas</taxon>
    </lineage>
</organism>
<keyword evidence="4" id="KW-1185">Reference proteome</keyword>
<dbReference type="EMBL" id="JACHHQ010000006">
    <property type="protein sequence ID" value="MBB5201335.1"/>
    <property type="molecule type" value="Genomic_DNA"/>
</dbReference>
<dbReference type="RefSeq" id="WP_168056576.1">
    <property type="nucleotide sequence ID" value="NZ_JAAOZT010000011.1"/>
</dbReference>
<gene>
    <name evidence="3" type="ORF">HNR39_003184</name>
</gene>
<name>A0A840RU29_9BURK</name>
<evidence type="ECO:0000256" key="1">
    <source>
        <dbReference type="SAM" id="MobiDB-lite"/>
    </source>
</evidence>
<dbReference type="InterPro" id="IPR021733">
    <property type="entry name" value="DUF3304"/>
</dbReference>
<evidence type="ECO:0000313" key="4">
    <source>
        <dbReference type="Proteomes" id="UP000571084"/>
    </source>
</evidence>
<accession>A0A840RU29</accession>